<reference evidence="2 3" key="1">
    <citation type="journal article" date="2021" name="Elife">
        <title>Chloroplast acquisition without the gene transfer in kleptoplastic sea slugs, Plakobranchus ocellatus.</title>
        <authorList>
            <person name="Maeda T."/>
            <person name="Takahashi S."/>
            <person name="Yoshida T."/>
            <person name="Shimamura S."/>
            <person name="Takaki Y."/>
            <person name="Nagai Y."/>
            <person name="Toyoda A."/>
            <person name="Suzuki Y."/>
            <person name="Arimoto A."/>
            <person name="Ishii H."/>
            <person name="Satoh N."/>
            <person name="Nishiyama T."/>
            <person name="Hasebe M."/>
            <person name="Maruyama T."/>
            <person name="Minagawa J."/>
            <person name="Obokata J."/>
            <person name="Shigenobu S."/>
        </authorList>
    </citation>
    <scope>NUCLEOTIDE SEQUENCE [LARGE SCALE GENOMIC DNA]</scope>
</reference>
<proteinExistence type="predicted"/>
<name>A0AAV4AWQ9_9GAST</name>
<accession>A0AAV4AWQ9</accession>
<sequence length="126" mass="14685">MRRWTQDCCAHQFDPAAGLCGQLTQNDLAQRERLCSMVGVRRACNMQVMWLIKQLYRIWIREWHASAKDDWDLPSGRDRAQEKYFTLPGELTNANAANAMLGCKNEGQDKRREAERLEEKEKQKVA</sequence>
<comment type="caution">
    <text evidence="2">The sequence shown here is derived from an EMBL/GenBank/DDBJ whole genome shotgun (WGS) entry which is preliminary data.</text>
</comment>
<feature type="region of interest" description="Disordered" evidence="1">
    <location>
        <begin position="102"/>
        <end position="126"/>
    </location>
</feature>
<dbReference type="AlphaFoldDB" id="A0AAV4AWQ9"/>
<organism evidence="2 3">
    <name type="scientific">Plakobranchus ocellatus</name>
    <dbReference type="NCBI Taxonomy" id="259542"/>
    <lineage>
        <taxon>Eukaryota</taxon>
        <taxon>Metazoa</taxon>
        <taxon>Spiralia</taxon>
        <taxon>Lophotrochozoa</taxon>
        <taxon>Mollusca</taxon>
        <taxon>Gastropoda</taxon>
        <taxon>Heterobranchia</taxon>
        <taxon>Euthyneura</taxon>
        <taxon>Panpulmonata</taxon>
        <taxon>Sacoglossa</taxon>
        <taxon>Placobranchoidea</taxon>
        <taxon>Plakobranchidae</taxon>
        <taxon>Plakobranchus</taxon>
    </lineage>
</organism>
<protein>
    <submittedName>
        <fullName evidence="2">Uncharacterized protein</fullName>
    </submittedName>
</protein>
<dbReference type="EMBL" id="BLXT01004211">
    <property type="protein sequence ID" value="GFO10824.1"/>
    <property type="molecule type" value="Genomic_DNA"/>
</dbReference>
<evidence type="ECO:0000313" key="2">
    <source>
        <dbReference type="EMBL" id="GFO10824.1"/>
    </source>
</evidence>
<evidence type="ECO:0000256" key="1">
    <source>
        <dbReference type="SAM" id="MobiDB-lite"/>
    </source>
</evidence>
<feature type="compositionally biased region" description="Basic and acidic residues" evidence="1">
    <location>
        <begin position="106"/>
        <end position="126"/>
    </location>
</feature>
<gene>
    <name evidence="2" type="ORF">PoB_003732900</name>
</gene>
<dbReference type="Proteomes" id="UP000735302">
    <property type="component" value="Unassembled WGS sequence"/>
</dbReference>
<evidence type="ECO:0000313" key="3">
    <source>
        <dbReference type="Proteomes" id="UP000735302"/>
    </source>
</evidence>
<keyword evidence="3" id="KW-1185">Reference proteome</keyword>